<protein>
    <submittedName>
        <fullName evidence="2">Uncharacterized protein</fullName>
    </submittedName>
</protein>
<feature type="compositionally biased region" description="Low complexity" evidence="1">
    <location>
        <begin position="146"/>
        <end position="158"/>
    </location>
</feature>
<evidence type="ECO:0000256" key="1">
    <source>
        <dbReference type="SAM" id="MobiDB-lite"/>
    </source>
</evidence>
<evidence type="ECO:0000313" key="3">
    <source>
        <dbReference type="Proteomes" id="UP000009168"/>
    </source>
</evidence>
<dbReference type="AlphaFoldDB" id="I7MEP8"/>
<dbReference type="OMA" id="IKIFITW"/>
<dbReference type="RefSeq" id="XP_001017576.1">
    <property type="nucleotide sequence ID" value="XM_001017576.1"/>
</dbReference>
<feature type="compositionally biased region" description="Polar residues" evidence="1">
    <location>
        <begin position="159"/>
        <end position="175"/>
    </location>
</feature>
<proteinExistence type="predicted"/>
<sequence length="623" mass="72134">MQVQDQQLKIENLAHAQQEQNSKQVQFNQQNWNPHQSSDIETANTTLKSNNLNNGQNSPGGMQLESSTSQVIPQDLTQQKNDSIEIEQNSSKGIQISVRDSKNEQYSPNRSILLLKQSSILSSSQQANSGKQVLQGEGMETNSPTRSIRSSKSNRSSILTIKQTNSNRSSMEQELKTGNSLYEKKRARYCYIKNWEDKRIQVTSIFNNIYCNISENLVKIASQSHQFIDTFLTFLKETQIQMAQFAKSPLTQLGQAYSYSPQINNVSYSSINKIFKQISSLESTVGLNSQQLSAYIDQSIIRPYLLSDKKNFTQKFEAFQTTLKEKQSRIHKLAKIAVSTYDEFTNSFKEMNQLQLKGKDSKKDFYYQELLYMHHANEHFENLREFGLYVFRFVEELEQLQLNRINNINQALTLYVQKRSQMIDGIENSNYILQMLNQVQSEMQKNVINIEQLLQPEQANYIKKCYSKDEIDMQILKQFAMDFQLKTPGEKNLVIKEFTAQQIEKENNPKKEWRDCSIILTVDNYLIISPGLLDSFSKPNSTIYLPLSKAIFNKEQMIVTIVETTKKLFWKSKKSYNFKIQHEFDANEITSFLQDNSHVFNQKSKEAINSPPEIITLSNNQQK</sequence>
<dbReference type="EMBL" id="GG662666">
    <property type="protein sequence ID" value="EAR97331.1"/>
    <property type="molecule type" value="Genomic_DNA"/>
</dbReference>
<feature type="compositionally biased region" description="Polar residues" evidence="1">
    <location>
        <begin position="17"/>
        <end position="94"/>
    </location>
</feature>
<name>I7MEP8_TETTS</name>
<dbReference type="GeneID" id="7846774"/>
<organism evidence="2 3">
    <name type="scientific">Tetrahymena thermophila (strain SB210)</name>
    <dbReference type="NCBI Taxonomy" id="312017"/>
    <lineage>
        <taxon>Eukaryota</taxon>
        <taxon>Sar</taxon>
        <taxon>Alveolata</taxon>
        <taxon>Ciliophora</taxon>
        <taxon>Intramacronucleata</taxon>
        <taxon>Oligohymenophorea</taxon>
        <taxon>Hymenostomatida</taxon>
        <taxon>Tetrahymenina</taxon>
        <taxon>Tetrahymenidae</taxon>
        <taxon>Tetrahymena</taxon>
    </lineage>
</organism>
<dbReference type="InParanoid" id="I7MEP8"/>
<evidence type="ECO:0000313" key="2">
    <source>
        <dbReference type="EMBL" id="EAR97331.1"/>
    </source>
</evidence>
<dbReference type="Proteomes" id="UP000009168">
    <property type="component" value="Unassembled WGS sequence"/>
</dbReference>
<gene>
    <name evidence="2" type="ORF">TTHERM_00338100</name>
</gene>
<dbReference type="KEGG" id="tet:TTHERM_00338100"/>
<dbReference type="HOGENOM" id="CLU_439117_0_0_1"/>
<accession>I7MEP8</accession>
<feature type="region of interest" description="Disordered" evidence="1">
    <location>
        <begin position="125"/>
        <end position="175"/>
    </location>
</feature>
<reference evidence="3" key="1">
    <citation type="journal article" date="2006" name="PLoS Biol.">
        <title>Macronuclear genome sequence of the ciliate Tetrahymena thermophila, a model eukaryote.</title>
        <authorList>
            <person name="Eisen J.A."/>
            <person name="Coyne R.S."/>
            <person name="Wu M."/>
            <person name="Wu D."/>
            <person name="Thiagarajan M."/>
            <person name="Wortman J.R."/>
            <person name="Badger J.H."/>
            <person name="Ren Q."/>
            <person name="Amedeo P."/>
            <person name="Jones K.M."/>
            <person name="Tallon L.J."/>
            <person name="Delcher A.L."/>
            <person name="Salzberg S.L."/>
            <person name="Silva J.C."/>
            <person name="Haas B.J."/>
            <person name="Majoros W.H."/>
            <person name="Farzad M."/>
            <person name="Carlton J.M."/>
            <person name="Smith R.K. Jr."/>
            <person name="Garg J."/>
            <person name="Pearlman R.E."/>
            <person name="Karrer K.M."/>
            <person name="Sun L."/>
            <person name="Manning G."/>
            <person name="Elde N.C."/>
            <person name="Turkewitz A.P."/>
            <person name="Asai D.J."/>
            <person name="Wilkes D.E."/>
            <person name="Wang Y."/>
            <person name="Cai H."/>
            <person name="Collins K."/>
            <person name="Stewart B.A."/>
            <person name="Lee S.R."/>
            <person name="Wilamowska K."/>
            <person name="Weinberg Z."/>
            <person name="Ruzzo W.L."/>
            <person name="Wloga D."/>
            <person name="Gaertig J."/>
            <person name="Frankel J."/>
            <person name="Tsao C.-C."/>
            <person name="Gorovsky M.A."/>
            <person name="Keeling P.J."/>
            <person name="Waller R.F."/>
            <person name="Patron N.J."/>
            <person name="Cherry J.M."/>
            <person name="Stover N.A."/>
            <person name="Krieger C.J."/>
            <person name="del Toro C."/>
            <person name="Ryder H.F."/>
            <person name="Williamson S.C."/>
            <person name="Barbeau R.A."/>
            <person name="Hamilton E.P."/>
            <person name="Orias E."/>
        </authorList>
    </citation>
    <scope>NUCLEOTIDE SEQUENCE [LARGE SCALE GENOMIC DNA]</scope>
    <source>
        <strain evidence="3">SB210</strain>
    </source>
</reference>
<keyword evidence="3" id="KW-1185">Reference proteome</keyword>
<feature type="region of interest" description="Disordered" evidence="1">
    <location>
        <begin position="17"/>
        <end position="105"/>
    </location>
</feature>